<dbReference type="OrthoDB" id="10256139at2759"/>
<dbReference type="AlphaFoldDB" id="A0A812ICT0"/>
<evidence type="ECO:0000256" key="1">
    <source>
        <dbReference type="ARBA" id="ARBA00010597"/>
    </source>
</evidence>
<evidence type="ECO:0000313" key="3">
    <source>
        <dbReference type="EMBL" id="CAE7028691.1"/>
    </source>
</evidence>
<proteinExistence type="inferred from homology"/>
<accession>A0A812ICT0</accession>
<evidence type="ECO:0000313" key="4">
    <source>
        <dbReference type="Proteomes" id="UP000604046"/>
    </source>
</evidence>
<dbReference type="PRINTS" id="PR02065">
    <property type="entry name" value="PROTEINDPCD"/>
</dbReference>
<sequence>MAAVHEINRREFAPWNWGCVGPRSDGRKKIHTTYPDGAEMVEEYDEKTDVLLVRKVRKPTKVGKEGEWVFEVGQALEGAFDPYSDTLRASSSNPLFLRKDTPEHFQWRIRNLPYPADVYSVSVDHDKQEIVVRTSNKKYYKRHEKISRVSNRCRTIVLRPQAQPAW</sequence>
<protein>
    <recommendedName>
        <fullName evidence="2">Protein DPCD</fullName>
    </recommendedName>
</protein>
<name>A0A812ICT0_9DINO</name>
<comment type="similarity">
    <text evidence="1">Belongs to the DPCD family.</text>
</comment>
<dbReference type="PANTHER" id="PTHR31921">
    <property type="entry name" value="PROTEIN DPCD"/>
    <property type="match status" value="1"/>
</dbReference>
<gene>
    <name evidence="3" type="primary">DPCD</name>
    <name evidence="3" type="ORF">SNAT2548_LOCUS3443</name>
</gene>
<dbReference type="EMBL" id="CAJNDS010000210">
    <property type="protein sequence ID" value="CAE7028691.1"/>
    <property type="molecule type" value="Genomic_DNA"/>
</dbReference>
<dbReference type="Pfam" id="PF14913">
    <property type="entry name" value="DPCD"/>
    <property type="match status" value="1"/>
</dbReference>
<comment type="caution">
    <text evidence="3">The sequence shown here is derived from an EMBL/GenBank/DDBJ whole genome shotgun (WGS) entry which is preliminary data.</text>
</comment>
<keyword evidence="4" id="KW-1185">Reference proteome</keyword>
<dbReference type="PANTHER" id="PTHR31921:SF1">
    <property type="entry name" value="PROTEIN DPCD"/>
    <property type="match status" value="1"/>
</dbReference>
<dbReference type="Proteomes" id="UP000604046">
    <property type="component" value="Unassembled WGS sequence"/>
</dbReference>
<evidence type="ECO:0000256" key="2">
    <source>
        <dbReference type="ARBA" id="ARBA00020330"/>
    </source>
</evidence>
<reference evidence="3" key="1">
    <citation type="submission" date="2021-02" db="EMBL/GenBank/DDBJ databases">
        <authorList>
            <person name="Dougan E. K."/>
            <person name="Rhodes N."/>
            <person name="Thang M."/>
            <person name="Chan C."/>
        </authorList>
    </citation>
    <scope>NUCLEOTIDE SEQUENCE</scope>
</reference>
<dbReference type="InterPro" id="IPR026224">
    <property type="entry name" value="DPCD"/>
</dbReference>
<organism evidence="3 4">
    <name type="scientific">Symbiodinium natans</name>
    <dbReference type="NCBI Taxonomy" id="878477"/>
    <lineage>
        <taxon>Eukaryota</taxon>
        <taxon>Sar</taxon>
        <taxon>Alveolata</taxon>
        <taxon>Dinophyceae</taxon>
        <taxon>Suessiales</taxon>
        <taxon>Symbiodiniaceae</taxon>
        <taxon>Symbiodinium</taxon>
    </lineage>
</organism>